<accession>A0A1G1ZQG1</accession>
<feature type="binding site" evidence="8">
    <location>
        <position position="282"/>
    </location>
    <ligand>
        <name>ATP</name>
        <dbReference type="ChEBI" id="CHEBI:30616"/>
    </ligand>
</feature>
<keyword evidence="4" id="KW-0547">Nucleotide-binding</keyword>
<dbReference type="GO" id="GO:0004618">
    <property type="term" value="F:phosphoglycerate kinase activity"/>
    <property type="evidence" value="ECO:0007669"/>
    <property type="project" value="UniProtKB-EC"/>
</dbReference>
<sequence length="356" mass="39688">MRFLSKLTDHNLGNRIALLRVDFNIDFSAIRLGQDLLRLEAVLPTIKFLLERGAKVIILSHRGRPAPKRSEASKRVEFSLISFVSILEKKLKQKVGFTSNLSTSQVHRLLRNCRIVLLENLRFWPEEEKNGLNFAKKLAKLGDFYVNDAFAVCHRKNASVVQLPRLLPSYAGLLLEKEIKMLSTLIKSPPRPFVLIFGGAKIKDKLPAIKNLLSKADALLLGSSVLQTKERLPYSKKIHKPADWIMKDGKILDIGALTVDDYRVWIKNAKMILWNGPLGKTEDSRFAKGSIEIAKALIQGKAFSIIGGGETTALFLSVISNYQSLISKNKLFLSTGGGAMLEFLSGKKLPGIEALK</sequence>
<comment type="caution">
    <text evidence="10">The sequence shown here is derived from an EMBL/GenBank/DDBJ whole genome shotgun (WGS) entry which is preliminary data.</text>
</comment>
<evidence type="ECO:0000256" key="1">
    <source>
        <dbReference type="ARBA" id="ARBA00000642"/>
    </source>
</evidence>
<keyword evidence="5 9" id="KW-0418">Kinase</keyword>
<feature type="binding site" evidence="7">
    <location>
        <position position="122"/>
    </location>
    <ligand>
        <name>(2R)-3-phosphoglycerate</name>
        <dbReference type="ChEBI" id="CHEBI:58272"/>
    </ligand>
</feature>
<dbReference type="Pfam" id="PF00162">
    <property type="entry name" value="PGK"/>
    <property type="match status" value="2"/>
</dbReference>
<name>A0A1G1ZQG1_9BACT</name>
<dbReference type="PANTHER" id="PTHR11406">
    <property type="entry name" value="PHOSPHOGLYCERATE KINASE"/>
    <property type="match status" value="1"/>
</dbReference>
<dbReference type="SUPFAM" id="SSF53748">
    <property type="entry name" value="Phosphoglycerate kinase"/>
    <property type="match status" value="1"/>
</dbReference>
<keyword evidence="6 8" id="KW-0067">ATP-binding</keyword>
<feature type="binding site" evidence="7">
    <location>
        <begin position="22"/>
        <end position="24"/>
    </location>
    <ligand>
        <name>substrate</name>
    </ligand>
</feature>
<reference evidence="10 11" key="1">
    <citation type="journal article" date="2016" name="Nat. Commun.">
        <title>Thousands of microbial genomes shed light on interconnected biogeochemical processes in an aquifer system.</title>
        <authorList>
            <person name="Anantharaman K."/>
            <person name="Brown C.T."/>
            <person name="Hug L.A."/>
            <person name="Sharon I."/>
            <person name="Castelle C.J."/>
            <person name="Probst A.J."/>
            <person name="Thomas B.C."/>
            <person name="Singh A."/>
            <person name="Wilkins M.J."/>
            <person name="Karaoz U."/>
            <person name="Brodie E.L."/>
            <person name="Williams K.H."/>
            <person name="Hubbard S.S."/>
            <person name="Banfield J.F."/>
        </authorList>
    </citation>
    <scope>NUCLEOTIDE SEQUENCE [LARGE SCALE GENOMIC DNA]</scope>
</reference>
<dbReference type="PANTHER" id="PTHR11406:SF23">
    <property type="entry name" value="PHOSPHOGLYCERATE KINASE 1, CHLOROPLASTIC-RELATED"/>
    <property type="match status" value="1"/>
</dbReference>
<evidence type="ECO:0000313" key="11">
    <source>
        <dbReference type="Proteomes" id="UP000177942"/>
    </source>
</evidence>
<dbReference type="PRINTS" id="PR00477">
    <property type="entry name" value="PHGLYCKINASE"/>
</dbReference>
<dbReference type="EC" id="2.7.2.3" evidence="2 9"/>
<dbReference type="STRING" id="1798407.A3A16_01215"/>
<dbReference type="InterPro" id="IPR015824">
    <property type="entry name" value="Phosphoglycerate_kinase_N"/>
</dbReference>
<dbReference type="Gene3D" id="3.40.50.1260">
    <property type="entry name" value="Phosphoglycerate kinase, N-terminal domain"/>
    <property type="match status" value="3"/>
</dbReference>
<dbReference type="GO" id="GO:0005829">
    <property type="term" value="C:cytosol"/>
    <property type="evidence" value="ECO:0007669"/>
    <property type="project" value="TreeGrafter"/>
</dbReference>
<feature type="binding site" evidence="7">
    <location>
        <position position="155"/>
    </location>
    <ligand>
        <name>(2R)-3-phosphoglycerate</name>
        <dbReference type="ChEBI" id="CHEBI:58272"/>
    </ligand>
</feature>
<evidence type="ECO:0000256" key="3">
    <source>
        <dbReference type="ARBA" id="ARBA00022679"/>
    </source>
</evidence>
<dbReference type="GO" id="GO:0043531">
    <property type="term" value="F:ADP binding"/>
    <property type="evidence" value="ECO:0007669"/>
    <property type="project" value="TreeGrafter"/>
</dbReference>
<dbReference type="GO" id="GO:0006094">
    <property type="term" value="P:gluconeogenesis"/>
    <property type="evidence" value="ECO:0007669"/>
    <property type="project" value="TreeGrafter"/>
</dbReference>
<evidence type="ECO:0000313" key="10">
    <source>
        <dbReference type="EMBL" id="OGY65990.1"/>
    </source>
</evidence>
<gene>
    <name evidence="10" type="ORF">A3A16_01215</name>
</gene>
<protein>
    <recommendedName>
        <fullName evidence="2 9">Phosphoglycerate kinase</fullName>
        <ecNumber evidence="2 9">2.7.2.3</ecNumber>
    </recommendedName>
</protein>
<evidence type="ECO:0000256" key="6">
    <source>
        <dbReference type="ARBA" id="ARBA00022840"/>
    </source>
</evidence>
<dbReference type="GO" id="GO:0005524">
    <property type="term" value="F:ATP binding"/>
    <property type="evidence" value="ECO:0007669"/>
    <property type="project" value="UniProtKB-KW"/>
</dbReference>
<feature type="binding site" evidence="7">
    <location>
        <begin position="61"/>
        <end position="64"/>
    </location>
    <ligand>
        <name>substrate</name>
    </ligand>
</feature>
<proteinExistence type="inferred from homology"/>
<dbReference type="InterPro" id="IPR001576">
    <property type="entry name" value="Phosphoglycerate_kinase"/>
</dbReference>
<dbReference type="GO" id="GO:0006096">
    <property type="term" value="P:glycolytic process"/>
    <property type="evidence" value="ECO:0007669"/>
    <property type="project" value="InterPro"/>
</dbReference>
<evidence type="ECO:0000256" key="9">
    <source>
        <dbReference type="RuleBase" id="RU000532"/>
    </source>
</evidence>
<feature type="binding site" evidence="7">
    <location>
        <position position="38"/>
    </location>
    <ligand>
        <name>(2R)-3-phosphoglycerate</name>
        <dbReference type="ChEBI" id="CHEBI:58272"/>
    </ligand>
</feature>
<evidence type="ECO:0000256" key="5">
    <source>
        <dbReference type="ARBA" id="ARBA00022777"/>
    </source>
</evidence>
<feature type="binding site" evidence="8">
    <location>
        <position position="205"/>
    </location>
    <ligand>
        <name>ATP</name>
        <dbReference type="ChEBI" id="CHEBI:30616"/>
    </ligand>
</feature>
<dbReference type="AlphaFoldDB" id="A0A1G1ZQG1"/>
<dbReference type="EMBL" id="MHJJ01000005">
    <property type="protein sequence ID" value="OGY65990.1"/>
    <property type="molecule type" value="Genomic_DNA"/>
</dbReference>
<dbReference type="InterPro" id="IPR036043">
    <property type="entry name" value="Phosphoglycerate_kinase_sf"/>
</dbReference>
<keyword evidence="3 9" id="KW-0808">Transferase</keyword>
<organism evidence="10 11">
    <name type="scientific">Candidatus Harrisonbacteria bacterium RIFCSPLOWO2_01_FULL_44_18</name>
    <dbReference type="NCBI Taxonomy" id="1798407"/>
    <lineage>
        <taxon>Bacteria</taxon>
        <taxon>Candidatus Harrisoniibacteriota</taxon>
    </lineage>
</organism>
<comment type="catalytic activity">
    <reaction evidence="1 9">
        <text>(2R)-3-phosphoglycerate + ATP = (2R)-3-phospho-glyceroyl phosphate + ADP</text>
        <dbReference type="Rhea" id="RHEA:14801"/>
        <dbReference type="ChEBI" id="CHEBI:30616"/>
        <dbReference type="ChEBI" id="CHEBI:57604"/>
        <dbReference type="ChEBI" id="CHEBI:58272"/>
        <dbReference type="ChEBI" id="CHEBI:456216"/>
        <dbReference type="EC" id="2.7.2.3"/>
    </reaction>
</comment>
<dbReference type="Proteomes" id="UP000177942">
    <property type="component" value="Unassembled WGS sequence"/>
</dbReference>
<comment type="similarity">
    <text evidence="9">Belongs to the phosphoglycerate kinase family.</text>
</comment>
<evidence type="ECO:0000256" key="2">
    <source>
        <dbReference type="ARBA" id="ARBA00013061"/>
    </source>
</evidence>
<dbReference type="PIRSF" id="PIRSF000724">
    <property type="entry name" value="Pgk"/>
    <property type="match status" value="1"/>
</dbReference>
<evidence type="ECO:0000256" key="7">
    <source>
        <dbReference type="PIRSR" id="PIRSR000724-1"/>
    </source>
</evidence>
<evidence type="ECO:0000256" key="4">
    <source>
        <dbReference type="ARBA" id="ARBA00022741"/>
    </source>
</evidence>
<evidence type="ECO:0000256" key="8">
    <source>
        <dbReference type="PIRSR" id="PIRSR000724-2"/>
    </source>
</evidence>